<accession>A0A1Q5PVM6</accession>
<protein>
    <recommendedName>
        <fullName evidence="2">CBU-0592-like domain-containing protein</fullName>
    </recommendedName>
</protein>
<evidence type="ECO:0000259" key="2">
    <source>
        <dbReference type="Pfam" id="PF26604"/>
    </source>
</evidence>
<feature type="transmembrane region" description="Helical" evidence="1">
    <location>
        <begin position="66"/>
        <end position="85"/>
    </location>
</feature>
<keyword evidence="1" id="KW-0812">Transmembrane</keyword>
<dbReference type="InterPro" id="IPR058058">
    <property type="entry name" value="CBU_0592-like"/>
</dbReference>
<dbReference type="Proteomes" id="UP000185612">
    <property type="component" value="Unassembled WGS sequence"/>
</dbReference>
<feature type="transmembrane region" description="Helical" evidence="1">
    <location>
        <begin position="6"/>
        <end position="27"/>
    </location>
</feature>
<dbReference type="OrthoDB" id="3256397at2"/>
<organism evidence="3 4">
    <name type="scientific">Buchananella hordeovulneris</name>
    <dbReference type="NCBI Taxonomy" id="52770"/>
    <lineage>
        <taxon>Bacteria</taxon>
        <taxon>Bacillati</taxon>
        <taxon>Actinomycetota</taxon>
        <taxon>Actinomycetes</taxon>
        <taxon>Actinomycetales</taxon>
        <taxon>Actinomycetaceae</taxon>
        <taxon>Buchananella</taxon>
    </lineage>
</organism>
<dbReference type="NCBIfam" id="NF047864">
    <property type="entry name" value="CBU_0592_membra"/>
    <property type="match status" value="1"/>
</dbReference>
<keyword evidence="1" id="KW-0472">Membrane</keyword>
<comment type="caution">
    <text evidence="3">The sequence shown here is derived from an EMBL/GenBank/DDBJ whole genome shotgun (WGS) entry which is preliminary data.</text>
</comment>
<dbReference type="EMBL" id="MQVS01000005">
    <property type="protein sequence ID" value="OKL51663.1"/>
    <property type="molecule type" value="Genomic_DNA"/>
</dbReference>
<dbReference type="Pfam" id="PF26604">
    <property type="entry name" value="CBU_0592"/>
    <property type="match status" value="1"/>
</dbReference>
<proteinExistence type="predicted"/>
<reference evidence="4" key="1">
    <citation type="submission" date="2016-12" db="EMBL/GenBank/DDBJ databases">
        <authorList>
            <person name="Meng X."/>
        </authorList>
    </citation>
    <scope>NUCLEOTIDE SEQUENCE [LARGE SCALE GENOMIC DNA]</scope>
    <source>
        <strain evidence="4">DSM 20732</strain>
    </source>
</reference>
<keyword evidence="1" id="KW-1133">Transmembrane helix</keyword>
<gene>
    <name evidence="3" type="ORF">BSZ40_05765</name>
</gene>
<feature type="domain" description="CBU-0592-like" evidence="2">
    <location>
        <begin position="10"/>
        <end position="75"/>
    </location>
</feature>
<dbReference type="STRING" id="52770.BSZ40_05765"/>
<evidence type="ECO:0000313" key="4">
    <source>
        <dbReference type="Proteomes" id="UP000185612"/>
    </source>
</evidence>
<keyword evidence="4" id="KW-1185">Reference proteome</keyword>
<sequence>MSGIFTVIISWLGWVGAALTMGAYFLVSSKRIAPDSLRYHALNISGALMLAAACTISGAWPSFVANTVFMLIGIHLVLTTKRAYISGRLGQRCPRLHSHLARGLRLARLGRASRVA</sequence>
<evidence type="ECO:0000313" key="3">
    <source>
        <dbReference type="EMBL" id="OKL51663.1"/>
    </source>
</evidence>
<dbReference type="RefSeq" id="WP_073824206.1">
    <property type="nucleotide sequence ID" value="NZ_MQVS01000005.1"/>
</dbReference>
<dbReference type="AlphaFoldDB" id="A0A1Q5PVM6"/>
<name>A0A1Q5PVM6_9ACTO</name>
<evidence type="ECO:0000256" key="1">
    <source>
        <dbReference type="SAM" id="Phobius"/>
    </source>
</evidence>